<keyword evidence="3" id="KW-1185">Reference proteome</keyword>
<keyword evidence="1" id="KW-0812">Transmembrane</keyword>
<organism evidence="2 3">
    <name type="scientific">Aquiflexum gelatinilyticum</name>
    <dbReference type="NCBI Taxonomy" id="2961943"/>
    <lineage>
        <taxon>Bacteria</taxon>
        <taxon>Pseudomonadati</taxon>
        <taxon>Bacteroidota</taxon>
        <taxon>Cytophagia</taxon>
        <taxon>Cytophagales</taxon>
        <taxon>Cyclobacteriaceae</taxon>
        <taxon>Aquiflexum</taxon>
    </lineage>
</organism>
<evidence type="ECO:0000313" key="2">
    <source>
        <dbReference type="EMBL" id="MCR9014204.1"/>
    </source>
</evidence>
<accession>A0A9X2P6V6</accession>
<comment type="caution">
    <text evidence="2">The sequence shown here is derived from an EMBL/GenBank/DDBJ whole genome shotgun (WGS) entry which is preliminary data.</text>
</comment>
<protein>
    <submittedName>
        <fullName evidence="2">Uncharacterized protein</fullName>
    </submittedName>
</protein>
<dbReference type="AlphaFoldDB" id="A0A9X2P6V6"/>
<keyword evidence="1" id="KW-1133">Transmembrane helix</keyword>
<feature type="transmembrane region" description="Helical" evidence="1">
    <location>
        <begin position="6"/>
        <end position="28"/>
    </location>
</feature>
<proteinExistence type="predicted"/>
<dbReference type="RefSeq" id="WP_258422094.1">
    <property type="nucleotide sequence ID" value="NZ_JANSUY010000002.1"/>
</dbReference>
<keyword evidence="1" id="KW-0472">Membrane</keyword>
<reference evidence="2" key="1">
    <citation type="submission" date="2022-08" db="EMBL/GenBank/DDBJ databases">
        <authorList>
            <person name="Zhang D."/>
        </authorList>
    </citation>
    <scope>NUCLEOTIDE SEQUENCE</scope>
    <source>
        <strain evidence="2">XJ19-11</strain>
    </source>
</reference>
<evidence type="ECO:0000313" key="3">
    <source>
        <dbReference type="Proteomes" id="UP001142175"/>
    </source>
</evidence>
<dbReference type="EMBL" id="JANSUY010000002">
    <property type="protein sequence ID" value="MCR9014204.1"/>
    <property type="molecule type" value="Genomic_DNA"/>
</dbReference>
<sequence>MAKLVSWTKFVGTLGGITFYLMNGSYFARQARQKNKKRYWLSRFFVGTKKMNDEFGRASTLSSSFRNLAHPLLYQMDTGYLHSQLSGAFRKIMLTDGKHGPGKRTLLGGDVSLFRGKEFAKQAKLQNLLGQMPTIQLDQEAGMVKLDFSQVGFLNPKAIPAGASHFQVKIGLVQVPEKPKFKGKSFQSK</sequence>
<gene>
    <name evidence="2" type="ORF">NU887_04100</name>
</gene>
<dbReference type="Proteomes" id="UP001142175">
    <property type="component" value="Unassembled WGS sequence"/>
</dbReference>
<name>A0A9X2P6V6_9BACT</name>
<evidence type="ECO:0000256" key="1">
    <source>
        <dbReference type="SAM" id="Phobius"/>
    </source>
</evidence>